<gene>
    <name evidence="1" type="ORF">AVEN_91639_1</name>
</gene>
<evidence type="ECO:0000313" key="2">
    <source>
        <dbReference type="Proteomes" id="UP000499080"/>
    </source>
</evidence>
<protein>
    <submittedName>
        <fullName evidence="1">Uncharacterized protein</fullName>
    </submittedName>
</protein>
<dbReference type="AlphaFoldDB" id="A0A4Y2EWK0"/>
<name>A0A4Y2EWK0_ARAVE</name>
<dbReference type="Gene3D" id="3.30.420.10">
    <property type="entry name" value="Ribonuclease H-like superfamily/Ribonuclease H"/>
    <property type="match status" value="1"/>
</dbReference>
<dbReference type="GO" id="GO:0003676">
    <property type="term" value="F:nucleic acid binding"/>
    <property type="evidence" value="ECO:0007669"/>
    <property type="project" value="InterPro"/>
</dbReference>
<dbReference type="EMBL" id="BGPR01000729">
    <property type="protein sequence ID" value="GBM33241.1"/>
    <property type="molecule type" value="Genomic_DNA"/>
</dbReference>
<dbReference type="Proteomes" id="UP000499080">
    <property type="component" value="Unassembled WGS sequence"/>
</dbReference>
<proteinExistence type="predicted"/>
<dbReference type="OrthoDB" id="411823at2759"/>
<organism evidence="1 2">
    <name type="scientific">Araneus ventricosus</name>
    <name type="common">Orbweaver spider</name>
    <name type="synonym">Epeira ventricosa</name>
    <dbReference type="NCBI Taxonomy" id="182803"/>
    <lineage>
        <taxon>Eukaryota</taxon>
        <taxon>Metazoa</taxon>
        <taxon>Ecdysozoa</taxon>
        <taxon>Arthropoda</taxon>
        <taxon>Chelicerata</taxon>
        <taxon>Arachnida</taxon>
        <taxon>Araneae</taxon>
        <taxon>Araneomorphae</taxon>
        <taxon>Entelegynae</taxon>
        <taxon>Araneoidea</taxon>
        <taxon>Araneidae</taxon>
        <taxon>Araneus</taxon>
    </lineage>
</organism>
<sequence length="161" mass="18600">MNLNTDQVIKIHVDNRESIQAVSNLKTTNKISLKISKILRAHSNIEITWMKVHVCYKGNEVAESLDKQAAENGSPYTNIQLPRCSIKGLLKSLMLDKWQNEWTGSVTRRYIYNIIPRVKMRLELWRREEIIFFTGHGPFPTYLHRFNLISSEYCSCGGLGS</sequence>
<accession>A0A4Y2EWK0</accession>
<keyword evidence="2" id="KW-1185">Reference proteome</keyword>
<reference evidence="1 2" key="1">
    <citation type="journal article" date="2019" name="Sci. Rep.">
        <title>Orb-weaving spider Araneus ventricosus genome elucidates the spidroin gene catalogue.</title>
        <authorList>
            <person name="Kono N."/>
            <person name="Nakamura H."/>
            <person name="Ohtoshi R."/>
            <person name="Moran D.A.P."/>
            <person name="Shinohara A."/>
            <person name="Yoshida Y."/>
            <person name="Fujiwara M."/>
            <person name="Mori M."/>
            <person name="Tomita M."/>
            <person name="Arakawa K."/>
        </authorList>
    </citation>
    <scope>NUCLEOTIDE SEQUENCE [LARGE SCALE GENOMIC DNA]</scope>
</reference>
<dbReference type="InterPro" id="IPR036397">
    <property type="entry name" value="RNaseH_sf"/>
</dbReference>
<evidence type="ECO:0000313" key="1">
    <source>
        <dbReference type="EMBL" id="GBM33241.1"/>
    </source>
</evidence>
<comment type="caution">
    <text evidence="1">The sequence shown here is derived from an EMBL/GenBank/DDBJ whole genome shotgun (WGS) entry which is preliminary data.</text>
</comment>